<sequence length="324" mass="36080">MRIGHVFEYPPAQAGQREKARKLAWLSIVLLSVGTVLLAITLGQSEAMKTAWVSEVLAMIPPASLLVAMRFELRPPSVRFPYGYYRAIAVVFLITATMLSLIGLSLFFDSAMKLLKQERPPIGTFALFGHQYDLWAGWPMVAVLAFSLGAGMLIGLLKQPVSKALHDKELEAESQMNRDEWMSEGVAIVGLLLVAFGKWWGDALAALLISIGIVRDGWHNMRQVIADLMDETPTQMGGHELEDLPARLRDAAERMPWVTRAMVRLREHGRVLTGEVFVVPRDDTPDLVGALSDAALDLQRLDWRLHELTVVPVRHLEAHPPPKT</sequence>
<dbReference type="PANTHER" id="PTHR43840">
    <property type="entry name" value="MITOCHONDRIAL METAL TRANSPORTER 1-RELATED"/>
    <property type="match status" value="1"/>
</dbReference>
<keyword evidence="3 6" id="KW-0812">Transmembrane</keyword>
<dbReference type="SUPFAM" id="SSF161111">
    <property type="entry name" value="Cation efflux protein transmembrane domain-like"/>
    <property type="match status" value="1"/>
</dbReference>
<evidence type="ECO:0000256" key="1">
    <source>
        <dbReference type="ARBA" id="ARBA00004141"/>
    </source>
</evidence>
<evidence type="ECO:0000256" key="5">
    <source>
        <dbReference type="ARBA" id="ARBA00023136"/>
    </source>
</evidence>
<dbReference type="GO" id="GO:0016020">
    <property type="term" value="C:membrane"/>
    <property type="evidence" value="ECO:0007669"/>
    <property type="project" value="UniProtKB-SubCell"/>
</dbReference>
<dbReference type="eggNOG" id="COG0053">
    <property type="taxonomic scope" value="Bacteria"/>
</dbReference>
<dbReference type="RefSeq" id="WP_025409812.1">
    <property type="nucleotide sequence ID" value="NZ_CP007128.1"/>
</dbReference>
<dbReference type="KEGG" id="gba:J421_0730"/>
<dbReference type="InterPro" id="IPR050291">
    <property type="entry name" value="CDF_Transporter"/>
</dbReference>
<evidence type="ECO:0000313" key="9">
    <source>
        <dbReference type="Proteomes" id="UP000019151"/>
    </source>
</evidence>
<feature type="domain" description="Cation efflux protein transmembrane" evidence="7">
    <location>
        <begin position="26"/>
        <end position="229"/>
    </location>
</feature>
<dbReference type="AlphaFoldDB" id="W0RCW3"/>
<dbReference type="GO" id="GO:0008324">
    <property type="term" value="F:monoatomic cation transmembrane transporter activity"/>
    <property type="evidence" value="ECO:0007669"/>
    <property type="project" value="InterPro"/>
</dbReference>
<evidence type="ECO:0000313" key="8">
    <source>
        <dbReference type="EMBL" id="AHG88267.1"/>
    </source>
</evidence>
<dbReference type="InterPro" id="IPR058533">
    <property type="entry name" value="Cation_efflux_TM"/>
</dbReference>
<keyword evidence="5 6" id="KW-0472">Membrane</keyword>
<evidence type="ECO:0000259" key="7">
    <source>
        <dbReference type="Pfam" id="PF01545"/>
    </source>
</evidence>
<comment type="subcellular location">
    <subcellularLocation>
        <location evidence="1">Membrane</location>
        <topology evidence="1">Multi-pass membrane protein</topology>
    </subcellularLocation>
</comment>
<name>W0RCW3_9BACT</name>
<organism evidence="8 9">
    <name type="scientific">Gemmatirosa kalamazoonensis</name>
    <dbReference type="NCBI Taxonomy" id="861299"/>
    <lineage>
        <taxon>Bacteria</taxon>
        <taxon>Pseudomonadati</taxon>
        <taxon>Gemmatimonadota</taxon>
        <taxon>Gemmatimonadia</taxon>
        <taxon>Gemmatimonadales</taxon>
        <taxon>Gemmatimonadaceae</taxon>
        <taxon>Gemmatirosa</taxon>
    </lineage>
</organism>
<dbReference type="Pfam" id="PF01545">
    <property type="entry name" value="Cation_efflux"/>
    <property type="match status" value="1"/>
</dbReference>
<dbReference type="EMBL" id="CP007128">
    <property type="protein sequence ID" value="AHG88267.1"/>
    <property type="molecule type" value="Genomic_DNA"/>
</dbReference>
<evidence type="ECO:0000256" key="4">
    <source>
        <dbReference type="ARBA" id="ARBA00022989"/>
    </source>
</evidence>
<dbReference type="OrthoDB" id="9806522at2"/>
<keyword evidence="9" id="KW-1185">Reference proteome</keyword>
<gene>
    <name evidence="8" type="ORF">J421_0730</name>
</gene>
<feature type="transmembrane region" description="Helical" evidence="6">
    <location>
        <begin position="51"/>
        <end position="71"/>
    </location>
</feature>
<dbReference type="Proteomes" id="UP000019151">
    <property type="component" value="Chromosome"/>
</dbReference>
<evidence type="ECO:0000256" key="2">
    <source>
        <dbReference type="ARBA" id="ARBA00022448"/>
    </source>
</evidence>
<keyword evidence="4 6" id="KW-1133">Transmembrane helix</keyword>
<evidence type="ECO:0000256" key="6">
    <source>
        <dbReference type="SAM" id="Phobius"/>
    </source>
</evidence>
<dbReference type="InterPro" id="IPR027469">
    <property type="entry name" value="Cation_efflux_TMD_sf"/>
</dbReference>
<feature type="transmembrane region" description="Helical" evidence="6">
    <location>
        <begin position="83"/>
        <end position="108"/>
    </location>
</feature>
<keyword evidence="2" id="KW-0813">Transport</keyword>
<reference evidence="8 9" key="1">
    <citation type="journal article" date="2014" name="Genome Announc.">
        <title>Genome Sequence and Methylome of Soil Bacterium Gemmatirosa kalamazoonensis KBS708T, a Member of the Rarely Cultivated Gemmatimonadetes Phylum.</title>
        <authorList>
            <person name="Debruyn J.M."/>
            <person name="Radosevich M."/>
            <person name="Wommack K.E."/>
            <person name="Polson S.W."/>
            <person name="Hauser L.J."/>
            <person name="Fawaz M.N."/>
            <person name="Korlach J."/>
            <person name="Tsai Y.C."/>
        </authorList>
    </citation>
    <scope>NUCLEOTIDE SEQUENCE [LARGE SCALE GENOMIC DNA]</scope>
    <source>
        <strain evidence="8 9">KBS708</strain>
    </source>
</reference>
<dbReference type="InParanoid" id="W0RCW3"/>
<dbReference type="PANTHER" id="PTHR43840:SF15">
    <property type="entry name" value="MITOCHONDRIAL METAL TRANSPORTER 1-RELATED"/>
    <property type="match status" value="1"/>
</dbReference>
<evidence type="ECO:0000256" key="3">
    <source>
        <dbReference type="ARBA" id="ARBA00022692"/>
    </source>
</evidence>
<feature type="transmembrane region" description="Helical" evidence="6">
    <location>
        <begin position="135"/>
        <end position="157"/>
    </location>
</feature>
<feature type="transmembrane region" description="Helical" evidence="6">
    <location>
        <begin position="186"/>
        <end position="214"/>
    </location>
</feature>
<protein>
    <submittedName>
        <fullName evidence="8">Cation efflux protein</fullName>
    </submittedName>
</protein>
<dbReference type="HOGENOM" id="CLU_899302_0_0_0"/>
<dbReference type="Gene3D" id="1.20.1510.10">
    <property type="entry name" value="Cation efflux protein transmembrane domain"/>
    <property type="match status" value="1"/>
</dbReference>
<feature type="transmembrane region" description="Helical" evidence="6">
    <location>
        <begin position="23"/>
        <end position="45"/>
    </location>
</feature>
<accession>W0RCW3</accession>
<proteinExistence type="predicted"/>
<dbReference type="STRING" id="861299.J421_0730"/>